<dbReference type="Proteomes" id="UP000198305">
    <property type="component" value="Unassembled WGS sequence"/>
</dbReference>
<feature type="transmembrane region" description="Helical" evidence="1">
    <location>
        <begin position="41"/>
        <end position="62"/>
    </location>
</feature>
<accession>A0A239A3E3</accession>
<keyword evidence="3" id="KW-1185">Reference proteome</keyword>
<dbReference type="EMBL" id="FZOA01000006">
    <property type="protein sequence ID" value="SNR90145.1"/>
    <property type="molecule type" value="Genomic_DNA"/>
</dbReference>
<keyword evidence="1" id="KW-0812">Transmembrane</keyword>
<evidence type="ECO:0000313" key="2">
    <source>
        <dbReference type="EMBL" id="SNR90145.1"/>
    </source>
</evidence>
<keyword evidence="1" id="KW-0472">Membrane</keyword>
<evidence type="ECO:0000313" key="3">
    <source>
        <dbReference type="Proteomes" id="UP000198305"/>
    </source>
</evidence>
<organism evidence="2 3">
    <name type="scientific">Methylobacillus rhizosphaerae</name>
    <dbReference type="NCBI Taxonomy" id="551994"/>
    <lineage>
        <taxon>Bacteria</taxon>
        <taxon>Pseudomonadati</taxon>
        <taxon>Pseudomonadota</taxon>
        <taxon>Betaproteobacteria</taxon>
        <taxon>Nitrosomonadales</taxon>
        <taxon>Methylophilaceae</taxon>
        <taxon>Methylobacillus</taxon>
    </lineage>
</organism>
<protein>
    <submittedName>
        <fullName evidence="2">Uncharacterized protein</fullName>
    </submittedName>
</protein>
<evidence type="ECO:0000256" key="1">
    <source>
        <dbReference type="SAM" id="Phobius"/>
    </source>
</evidence>
<name>A0A239A3E3_9PROT</name>
<keyword evidence="1" id="KW-1133">Transmembrane helix</keyword>
<reference evidence="3" key="1">
    <citation type="submission" date="2017-06" db="EMBL/GenBank/DDBJ databases">
        <authorList>
            <person name="Varghese N."/>
            <person name="Submissions S."/>
        </authorList>
    </citation>
    <scope>NUCLEOTIDE SEQUENCE [LARGE SCALE GENOMIC DNA]</scope>
    <source>
        <strain evidence="3">Ca-68</strain>
    </source>
</reference>
<proteinExistence type="predicted"/>
<dbReference type="AlphaFoldDB" id="A0A239A3E3"/>
<sequence length="68" mass="7760">MILNRRSLIKLWFIVDAILALTPPIYWWVNKQSLFLGLPANLGYFLFVSICITASVVVAYWLDSEGKA</sequence>
<feature type="transmembrane region" description="Helical" evidence="1">
    <location>
        <begin position="12"/>
        <end position="29"/>
    </location>
</feature>
<gene>
    <name evidence="2" type="ORF">SAMN05192560_1672</name>
</gene>